<accession>A0A163ACD5</accession>
<dbReference type="EMBL" id="JYNV01000256">
    <property type="protein sequence ID" value="KZM21113.1"/>
    <property type="molecule type" value="Genomic_DNA"/>
</dbReference>
<sequence>MLDETLEAFNKLVKAIEARLPQGSSLNDDNDNDDDDDEDDDDDKGDDNDDHYIKYGLVDVEVLQLHNIPTDSHILLIKTEHDLSPDTKLQTIRVSLNAGEQPTDFPCFGFEDFIESSQGRDPVSLAIINDDKDSLKLLFANLRDVLDGTQVLGKMWFYSGQDDLPTPLSIVARMARPEYALALLENGASV</sequence>
<name>A0A163ACD5_DIDRA</name>
<feature type="region of interest" description="Disordered" evidence="1">
    <location>
        <begin position="20"/>
        <end position="50"/>
    </location>
</feature>
<feature type="compositionally biased region" description="Acidic residues" evidence="1">
    <location>
        <begin position="28"/>
        <end position="49"/>
    </location>
</feature>
<protein>
    <submittedName>
        <fullName evidence="2">Uncharacterized protein</fullName>
    </submittedName>
</protein>
<proteinExistence type="predicted"/>
<evidence type="ECO:0000313" key="3">
    <source>
        <dbReference type="Proteomes" id="UP000076837"/>
    </source>
</evidence>
<dbReference type="Proteomes" id="UP000076837">
    <property type="component" value="Unassembled WGS sequence"/>
</dbReference>
<evidence type="ECO:0000256" key="1">
    <source>
        <dbReference type="SAM" id="MobiDB-lite"/>
    </source>
</evidence>
<gene>
    <name evidence="2" type="ORF">ST47_g7745</name>
</gene>
<reference evidence="2 3" key="1">
    <citation type="journal article" date="2016" name="Sci. Rep.">
        <title>Draft genome sequencing and secretome analysis of fungal phytopathogen Ascochyta rabiei provides insight into the necrotrophic effector repertoire.</title>
        <authorList>
            <person name="Verma S."/>
            <person name="Gazara R.K."/>
            <person name="Nizam S."/>
            <person name="Parween S."/>
            <person name="Chattopadhyay D."/>
            <person name="Verma P.K."/>
        </authorList>
    </citation>
    <scope>NUCLEOTIDE SEQUENCE [LARGE SCALE GENOMIC DNA]</scope>
    <source>
        <strain evidence="2 3">ArDII</strain>
    </source>
</reference>
<keyword evidence="3" id="KW-1185">Reference proteome</keyword>
<comment type="caution">
    <text evidence="2">The sequence shown here is derived from an EMBL/GenBank/DDBJ whole genome shotgun (WGS) entry which is preliminary data.</text>
</comment>
<organism evidence="2 3">
    <name type="scientific">Didymella rabiei</name>
    <name type="common">Chickpea ascochyta blight fungus</name>
    <name type="synonym">Mycosphaerella rabiei</name>
    <dbReference type="NCBI Taxonomy" id="5454"/>
    <lineage>
        <taxon>Eukaryota</taxon>
        <taxon>Fungi</taxon>
        <taxon>Dikarya</taxon>
        <taxon>Ascomycota</taxon>
        <taxon>Pezizomycotina</taxon>
        <taxon>Dothideomycetes</taxon>
        <taxon>Pleosporomycetidae</taxon>
        <taxon>Pleosporales</taxon>
        <taxon>Pleosporineae</taxon>
        <taxon>Didymellaceae</taxon>
        <taxon>Ascochyta</taxon>
    </lineage>
</organism>
<evidence type="ECO:0000313" key="2">
    <source>
        <dbReference type="EMBL" id="KZM21113.1"/>
    </source>
</evidence>
<dbReference type="AlphaFoldDB" id="A0A163ACD5"/>